<evidence type="ECO:0000313" key="2">
    <source>
        <dbReference type="EMBL" id="AOW00402.1"/>
    </source>
</evidence>
<name>A0A1D8N438_YARLL</name>
<organism evidence="2 3">
    <name type="scientific">Yarrowia lipolytica</name>
    <name type="common">Candida lipolytica</name>
    <dbReference type="NCBI Taxonomy" id="4952"/>
    <lineage>
        <taxon>Eukaryota</taxon>
        <taxon>Fungi</taxon>
        <taxon>Dikarya</taxon>
        <taxon>Ascomycota</taxon>
        <taxon>Saccharomycotina</taxon>
        <taxon>Dipodascomycetes</taxon>
        <taxon>Dipodascales</taxon>
        <taxon>Dipodascales incertae sedis</taxon>
        <taxon>Yarrowia</taxon>
    </lineage>
</organism>
<feature type="region of interest" description="Disordered" evidence="1">
    <location>
        <begin position="467"/>
        <end position="486"/>
    </location>
</feature>
<dbReference type="VEuPathDB" id="FungiDB:YALI1_A08126g"/>
<evidence type="ECO:0000313" key="3">
    <source>
        <dbReference type="Proteomes" id="UP000182444"/>
    </source>
</evidence>
<feature type="region of interest" description="Disordered" evidence="1">
    <location>
        <begin position="43"/>
        <end position="64"/>
    </location>
</feature>
<dbReference type="EMBL" id="CP017553">
    <property type="protein sequence ID" value="AOW00402.1"/>
    <property type="molecule type" value="Genomic_DNA"/>
</dbReference>
<reference evidence="2 3" key="1">
    <citation type="journal article" date="2016" name="PLoS ONE">
        <title>Sequence Assembly of Yarrowia lipolytica Strain W29/CLIB89 Shows Transposable Element Diversity.</title>
        <authorList>
            <person name="Magnan C."/>
            <person name="Yu J."/>
            <person name="Chang I."/>
            <person name="Jahn E."/>
            <person name="Kanomata Y."/>
            <person name="Wu J."/>
            <person name="Zeller M."/>
            <person name="Oakes M."/>
            <person name="Baldi P."/>
            <person name="Sandmeyer S."/>
        </authorList>
    </citation>
    <scope>NUCLEOTIDE SEQUENCE [LARGE SCALE GENOMIC DNA]</scope>
    <source>
        <strain evidence="3">CLIB89(W29)</strain>
    </source>
</reference>
<protein>
    <recommendedName>
        <fullName evidence="4">F-box domain-containing protein</fullName>
    </recommendedName>
</protein>
<proteinExistence type="predicted"/>
<feature type="compositionally biased region" description="Low complexity" evidence="1">
    <location>
        <begin position="49"/>
        <end position="64"/>
    </location>
</feature>
<dbReference type="AlphaFoldDB" id="A0A1D8N438"/>
<sequence length="564" mass="65117">MKTFQVKVDGRFLSPCLVSLNHFASESSTSSVTTERAPLVEGNIKGPFLNSPRTPTTSTTPLLPFQPSDIANAHSTSEHMHHIFPAELTEPIYQQLDLSSLCALSQSCRFYRDDIPETLYEEKLQEACPWFEPQFSHRSSWRECAVEYTRRMRHGAKFAPTLVKGSHSDYQEPPTLAVDEHQFFQEKYYYQTWRRNLETTRYRSKFGIEIDLAPIFEQVGTSGVSKFLFDSRPHVLIAVCLRPDQDPELDLALVIVKYKDSDPILWKFHNAPRCSTYVLGPHVFLNFTTIADDDENDYQFQSEEYMQRNIFYLDRKTREFVSLEHLHIILKSESACRVICFDGLFHEMYLGNYRVTQVTLEKDKRPVVCETNSSVLNPRALLGRHHSFYHLVERDNHNVLNYKYAAMQFKKKRSPFLVDLSTGNCVKGTFVVDCETGEESRLMHLQTVSASGPVFYRFLPRLPGYRRKGASDHQSPSQGLGSQRRDLVGPNPLCRFNERHAETLYRALMTFDDPYLEGQMIATSKAILGLGQELDIWLASRNPPYIPRTTSRPLWHRAMTPFHS</sequence>
<dbReference type="Proteomes" id="UP000182444">
    <property type="component" value="Chromosome 1A"/>
</dbReference>
<dbReference type="GeneID" id="94582351"/>
<evidence type="ECO:0000256" key="1">
    <source>
        <dbReference type="SAM" id="MobiDB-lite"/>
    </source>
</evidence>
<feature type="compositionally biased region" description="Polar residues" evidence="1">
    <location>
        <begin position="472"/>
        <end position="481"/>
    </location>
</feature>
<dbReference type="VEuPathDB" id="FungiDB:YALI0_A08404g"/>
<accession>A0A1D8N438</accession>
<gene>
    <name evidence="2" type="ORF">YALI1_A08126g</name>
</gene>
<evidence type="ECO:0008006" key="4">
    <source>
        <dbReference type="Google" id="ProtNLM"/>
    </source>
</evidence>
<dbReference type="RefSeq" id="XP_068137792.1">
    <property type="nucleotide sequence ID" value="XM_068281691.1"/>
</dbReference>